<evidence type="ECO:0000313" key="8">
    <source>
        <dbReference type="Proteomes" id="UP001159427"/>
    </source>
</evidence>
<dbReference type="Proteomes" id="UP001159427">
    <property type="component" value="Unassembled WGS sequence"/>
</dbReference>
<evidence type="ECO:0000313" key="7">
    <source>
        <dbReference type="EMBL" id="CAH3015539.1"/>
    </source>
</evidence>
<protein>
    <recommendedName>
        <fullName evidence="2">Protein aurora borealis</fullName>
    </recommendedName>
</protein>
<feature type="region of interest" description="Disordered" evidence="6">
    <location>
        <begin position="29"/>
        <end position="49"/>
    </location>
</feature>
<name>A0ABN8LIW6_9CNID</name>
<dbReference type="EMBL" id="CALNXI010000025">
    <property type="protein sequence ID" value="CAH3015539.1"/>
    <property type="molecule type" value="Genomic_DNA"/>
</dbReference>
<dbReference type="InterPro" id="IPR023252">
    <property type="entry name" value="Aurora_borealis_protein"/>
</dbReference>
<dbReference type="Pfam" id="PF15280">
    <property type="entry name" value="BORA_N"/>
    <property type="match status" value="1"/>
</dbReference>
<gene>
    <name evidence="7" type="ORF">PEVE_00018359</name>
</gene>
<accession>A0ABN8LIW6</accession>
<evidence type="ECO:0000256" key="6">
    <source>
        <dbReference type="SAM" id="MobiDB-lite"/>
    </source>
</evidence>
<keyword evidence="4" id="KW-0498">Mitosis</keyword>
<comment type="caution">
    <text evidence="7">The sequence shown here is derived from an EMBL/GenBank/DDBJ whole genome shotgun (WGS) entry which is preliminary data.</text>
</comment>
<sequence length="85" mass="9855">MVDSMCTLSSLEVTRNPFDSNQEERVNCPGFSPSMFRKQETPASQKKSRSFRWSIDQISRLNPADIDEFPCQEYSSTFERLVLIN</sequence>
<evidence type="ECO:0000256" key="4">
    <source>
        <dbReference type="ARBA" id="ARBA00022776"/>
    </source>
</evidence>
<dbReference type="PANTHER" id="PTHR14728">
    <property type="entry name" value="PROTEIN AURORA BOREALIS"/>
    <property type="match status" value="1"/>
</dbReference>
<dbReference type="PANTHER" id="PTHR14728:SF2">
    <property type="entry name" value="PROTEIN AURORA BOREALIS"/>
    <property type="match status" value="1"/>
</dbReference>
<evidence type="ECO:0000256" key="1">
    <source>
        <dbReference type="ARBA" id="ARBA00010963"/>
    </source>
</evidence>
<proteinExistence type="inferred from homology"/>
<evidence type="ECO:0000256" key="5">
    <source>
        <dbReference type="ARBA" id="ARBA00023306"/>
    </source>
</evidence>
<organism evidence="7 8">
    <name type="scientific">Porites evermanni</name>
    <dbReference type="NCBI Taxonomy" id="104178"/>
    <lineage>
        <taxon>Eukaryota</taxon>
        <taxon>Metazoa</taxon>
        <taxon>Cnidaria</taxon>
        <taxon>Anthozoa</taxon>
        <taxon>Hexacorallia</taxon>
        <taxon>Scleractinia</taxon>
        <taxon>Fungiina</taxon>
        <taxon>Poritidae</taxon>
        <taxon>Porites</taxon>
    </lineage>
</organism>
<evidence type="ECO:0000256" key="3">
    <source>
        <dbReference type="ARBA" id="ARBA00022618"/>
    </source>
</evidence>
<comment type="similarity">
    <text evidence="1">Belongs to the BORA family.</text>
</comment>
<reference evidence="7 8" key="1">
    <citation type="submission" date="2022-05" db="EMBL/GenBank/DDBJ databases">
        <authorList>
            <consortium name="Genoscope - CEA"/>
            <person name="William W."/>
        </authorList>
    </citation>
    <scope>NUCLEOTIDE SEQUENCE [LARGE SCALE GENOMIC DNA]</scope>
</reference>
<keyword evidence="8" id="KW-1185">Reference proteome</keyword>
<evidence type="ECO:0000256" key="2">
    <source>
        <dbReference type="ARBA" id="ARBA00020055"/>
    </source>
</evidence>
<keyword evidence="3" id="KW-0132">Cell division</keyword>
<keyword evidence="5" id="KW-0131">Cell cycle</keyword>